<feature type="domain" description="HTH cro/C1-type" evidence="1">
    <location>
        <begin position="9"/>
        <end position="53"/>
    </location>
</feature>
<evidence type="ECO:0000313" key="2">
    <source>
        <dbReference type="EMBL" id="MCK2222094.1"/>
    </source>
</evidence>
<dbReference type="RefSeq" id="WP_247815866.1">
    <property type="nucleotide sequence ID" value="NZ_JAKRKC020000010.1"/>
</dbReference>
<organism evidence="2 3">
    <name type="scientific">Actinomadura luzonensis</name>
    <dbReference type="NCBI Taxonomy" id="2805427"/>
    <lineage>
        <taxon>Bacteria</taxon>
        <taxon>Bacillati</taxon>
        <taxon>Actinomycetota</taxon>
        <taxon>Actinomycetes</taxon>
        <taxon>Streptosporangiales</taxon>
        <taxon>Thermomonosporaceae</taxon>
        <taxon>Actinomadura</taxon>
    </lineage>
</organism>
<feature type="non-terminal residue" evidence="2">
    <location>
        <position position="131"/>
    </location>
</feature>
<protein>
    <submittedName>
        <fullName evidence="2">Helix-turn-helix domain-containing protein</fullName>
    </submittedName>
</protein>
<dbReference type="Proteomes" id="UP001317259">
    <property type="component" value="Unassembled WGS sequence"/>
</dbReference>
<dbReference type="SMART" id="SM00530">
    <property type="entry name" value="HTH_XRE"/>
    <property type="match status" value="1"/>
</dbReference>
<geneLocation type="plasmid" evidence="2">
    <name>unnamed7</name>
</geneLocation>
<dbReference type="Pfam" id="PF01381">
    <property type="entry name" value="HTH_3"/>
    <property type="match status" value="1"/>
</dbReference>
<evidence type="ECO:0000313" key="3">
    <source>
        <dbReference type="Proteomes" id="UP001317259"/>
    </source>
</evidence>
<dbReference type="Gene3D" id="1.10.260.40">
    <property type="entry name" value="lambda repressor-like DNA-binding domains"/>
    <property type="match status" value="1"/>
</dbReference>
<sequence>MIDPIMHDLTQRRHDLGLTQEEVAHRIGVDRVTVARWENGKYSPRLSDLRRYAFTLRAGLELKADQVVDRQGESMVEGTSVNEEAARVVAEDAARNQRVLLRLYGVVLDGHRFRACRKPDCGRVVPEGAEH</sequence>
<dbReference type="InterPro" id="IPR001387">
    <property type="entry name" value="Cro/C1-type_HTH"/>
</dbReference>
<comment type="caution">
    <text evidence="2">The sequence shown here is derived from an EMBL/GenBank/DDBJ whole genome shotgun (WGS) entry which is preliminary data.</text>
</comment>
<dbReference type="InterPro" id="IPR010982">
    <property type="entry name" value="Lambda_DNA-bd_dom_sf"/>
</dbReference>
<keyword evidence="2" id="KW-0614">Plasmid</keyword>
<gene>
    <name evidence="2" type="ORF">MF672_051060</name>
</gene>
<evidence type="ECO:0000259" key="1">
    <source>
        <dbReference type="PROSITE" id="PS50943"/>
    </source>
</evidence>
<keyword evidence="3" id="KW-1185">Reference proteome</keyword>
<dbReference type="PROSITE" id="PS50943">
    <property type="entry name" value="HTH_CROC1"/>
    <property type="match status" value="1"/>
</dbReference>
<reference evidence="2 3" key="1">
    <citation type="submission" date="2022-04" db="EMBL/GenBank/DDBJ databases">
        <title>Genome draft of Actinomadura sp. ATCC 31491.</title>
        <authorList>
            <person name="Shi X."/>
            <person name="Du Y."/>
        </authorList>
    </citation>
    <scope>NUCLEOTIDE SEQUENCE [LARGE SCALE GENOMIC DNA]</scope>
    <source>
        <strain evidence="2 3">ATCC 31491</strain>
        <plasmid evidence="2">unnamed7</plasmid>
    </source>
</reference>
<accession>A0ABT0GBV4</accession>
<name>A0ABT0GBV4_9ACTN</name>
<dbReference type="SUPFAM" id="SSF47413">
    <property type="entry name" value="lambda repressor-like DNA-binding domains"/>
    <property type="match status" value="1"/>
</dbReference>
<dbReference type="EMBL" id="JAKRKC020000010">
    <property type="protein sequence ID" value="MCK2222094.1"/>
    <property type="molecule type" value="Genomic_DNA"/>
</dbReference>
<dbReference type="CDD" id="cd00093">
    <property type="entry name" value="HTH_XRE"/>
    <property type="match status" value="1"/>
</dbReference>
<proteinExistence type="predicted"/>